<dbReference type="GeneID" id="96303363"/>
<dbReference type="RefSeq" id="WP_425443295.1">
    <property type="nucleotide sequence ID" value="NZ_FOQY01000049.1"/>
</dbReference>
<gene>
    <name evidence="3" type="ORF">SAMN05216275_14943</name>
</gene>
<keyword evidence="4" id="KW-1185">Reference proteome</keyword>
<feature type="domain" description="AAA+ ATPase" evidence="2">
    <location>
        <begin position="19"/>
        <end position="173"/>
    </location>
</feature>
<name>A0A1I4EI68_9ACTN</name>
<reference evidence="4" key="1">
    <citation type="submission" date="2016-10" db="EMBL/GenBank/DDBJ databases">
        <authorList>
            <person name="Varghese N."/>
            <person name="Submissions S."/>
        </authorList>
    </citation>
    <scope>NUCLEOTIDE SEQUENCE [LARGE SCALE GENOMIC DNA]</scope>
    <source>
        <strain evidence="4">CGMCC 4.2126</strain>
    </source>
</reference>
<dbReference type="EMBL" id="FOQY01000049">
    <property type="protein sequence ID" value="SFL04126.1"/>
    <property type="molecule type" value="Genomic_DNA"/>
</dbReference>
<dbReference type="AlphaFoldDB" id="A0A1I4EI68"/>
<feature type="region of interest" description="Disordered" evidence="1">
    <location>
        <begin position="186"/>
        <end position="212"/>
    </location>
</feature>
<dbReference type="Proteomes" id="UP000199111">
    <property type="component" value="Unassembled WGS sequence"/>
</dbReference>
<dbReference type="SMART" id="SM00382">
    <property type="entry name" value="AAA"/>
    <property type="match status" value="1"/>
</dbReference>
<keyword evidence="3" id="KW-0808">Transferase</keyword>
<keyword evidence="3" id="KW-0418">Kinase</keyword>
<dbReference type="SUPFAM" id="SSF52540">
    <property type="entry name" value="P-loop containing nucleoside triphosphate hydrolases"/>
    <property type="match status" value="1"/>
</dbReference>
<evidence type="ECO:0000259" key="2">
    <source>
        <dbReference type="SMART" id="SM00382"/>
    </source>
</evidence>
<organism evidence="3 4">
    <name type="scientific">Streptosporangium canum</name>
    <dbReference type="NCBI Taxonomy" id="324952"/>
    <lineage>
        <taxon>Bacteria</taxon>
        <taxon>Bacillati</taxon>
        <taxon>Actinomycetota</taxon>
        <taxon>Actinomycetes</taxon>
        <taxon>Streptosporangiales</taxon>
        <taxon>Streptosporangiaceae</taxon>
        <taxon>Streptosporangium</taxon>
    </lineage>
</organism>
<protein>
    <submittedName>
        <fullName evidence="3">Guanylate kinase</fullName>
    </submittedName>
</protein>
<evidence type="ECO:0000313" key="4">
    <source>
        <dbReference type="Proteomes" id="UP000199111"/>
    </source>
</evidence>
<dbReference type="Gene3D" id="3.40.50.300">
    <property type="entry name" value="P-loop containing nucleotide triphosphate hydrolases"/>
    <property type="match status" value="1"/>
</dbReference>
<evidence type="ECO:0000256" key="1">
    <source>
        <dbReference type="SAM" id="MobiDB-lite"/>
    </source>
</evidence>
<proteinExistence type="predicted"/>
<evidence type="ECO:0000313" key="3">
    <source>
        <dbReference type="EMBL" id="SFL04126.1"/>
    </source>
</evidence>
<dbReference type="InterPro" id="IPR027417">
    <property type="entry name" value="P-loop_NTPase"/>
</dbReference>
<accession>A0A1I4EI68</accession>
<dbReference type="Pfam" id="PF13671">
    <property type="entry name" value="AAA_33"/>
    <property type="match status" value="1"/>
</dbReference>
<dbReference type="InterPro" id="IPR003593">
    <property type="entry name" value="AAA+_ATPase"/>
</dbReference>
<sequence length="212" mass="22797">MAGLRVPEDGGPGRDMTGPGALWVVSGPPGAGKSTVAAALLARLDPVPALLDKDTAYGGFVAATLRAHGRDQGEREGPWYDRHVKRHEYAGLTALARQIRSHGCPVMLDGPFTGQVHDAARWKRWVDELGGPPVHLLWIRSDGPTLRARLERRGLTRDAGKLARFEEYLRAIRVDEPPAVPYTEIDNRLGAPPLEGQAAALTGTGSGRPGRP</sequence>
<dbReference type="GO" id="GO:0016301">
    <property type="term" value="F:kinase activity"/>
    <property type="evidence" value="ECO:0007669"/>
    <property type="project" value="UniProtKB-KW"/>
</dbReference>